<sequence>MPDTGPLYAVRDIPGKGKGLIATSKIPKGARIISEPPLFKVSRENLTADETNAELAKLSNAQRSAFYSLQNSWPGLGPEVGIVRTNAKSCGLGAKKGGIFLEAARINHSCAPNAMPQWREDVQRLTIHAIKDIEVGEEIASFYLGTRTPYVTRQQQLKTFFHIDQCTCSLCSLPEDERKIKDAIFDEYQRLDNSWNNGDSITLNPLKSFHTVRRLLHLIKIEGTDDRPIPQLCMNAFQFVVAHQDFARAKIFAKRAVKGRIILEGVDSPEIKDLLRWVKDPSKYRSDYISAKWKTSVKDIPKNLGETDFENWLWRHEEPVGTQFANLRNDAYFPRFNELPWEDELGLDYYRGVGDGIFEPRKHWAALGEITSIDWLFRVRLVVKDRAGDEFPVAFYTDTQGREMNPSALQVGNTVVVLYGTQHHFLDGTIGIRHEEPNVLKIFPVSLDNLMLLNDKLKTHATITDEMRTCHGCNKKSANLMKCSKCGVFWYCSKDCQTRVGTRTATRRIRFNQSQQRKSRLDSIRPRRRPRHTRKMNLESLRRDFFSSDFHAKGLEDCVGEVFGGPLHNPPQIKQPLQYSQQQPPRIIIPIRPMLPRPAPRRKLNRLAIQARLHNPRLTTRLPFSPDDVSDGENICFGEVDETDAVGHVEGYASELGFEDWG</sequence>
<dbReference type="SMART" id="SM00317">
    <property type="entry name" value="SET"/>
    <property type="match status" value="1"/>
</dbReference>
<keyword evidence="6" id="KW-1185">Reference proteome</keyword>
<organism evidence="5 6">
    <name type="scientific">Fusarium austroafricanum</name>
    <dbReference type="NCBI Taxonomy" id="2364996"/>
    <lineage>
        <taxon>Eukaryota</taxon>
        <taxon>Fungi</taxon>
        <taxon>Dikarya</taxon>
        <taxon>Ascomycota</taxon>
        <taxon>Pezizomycotina</taxon>
        <taxon>Sordariomycetes</taxon>
        <taxon>Hypocreomycetidae</taxon>
        <taxon>Hypocreales</taxon>
        <taxon>Nectriaceae</taxon>
        <taxon>Fusarium</taxon>
        <taxon>Fusarium concolor species complex</taxon>
    </lineage>
</organism>
<dbReference type="AlphaFoldDB" id="A0A8H4JX01"/>
<evidence type="ECO:0000313" key="6">
    <source>
        <dbReference type="Proteomes" id="UP000605986"/>
    </source>
</evidence>
<dbReference type="Gene3D" id="2.170.270.10">
    <property type="entry name" value="SET domain"/>
    <property type="match status" value="1"/>
</dbReference>
<protein>
    <submittedName>
        <fullName evidence="5">SET domain protein</fullName>
    </submittedName>
</protein>
<dbReference type="SUPFAM" id="SSF82199">
    <property type="entry name" value="SET domain"/>
    <property type="match status" value="1"/>
</dbReference>
<proteinExistence type="predicted"/>
<evidence type="ECO:0000256" key="3">
    <source>
        <dbReference type="ARBA" id="ARBA00022833"/>
    </source>
</evidence>
<accession>A0A8H4JX01</accession>
<dbReference type="EMBL" id="JAADJG010000689">
    <property type="protein sequence ID" value="KAF4439491.1"/>
    <property type="molecule type" value="Genomic_DNA"/>
</dbReference>
<evidence type="ECO:0000256" key="2">
    <source>
        <dbReference type="ARBA" id="ARBA00022771"/>
    </source>
</evidence>
<keyword evidence="1" id="KW-0479">Metal-binding</keyword>
<dbReference type="InterPro" id="IPR046341">
    <property type="entry name" value="SET_dom_sf"/>
</dbReference>
<dbReference type="InterPro" id="IPR001214">
    <property type="entry name" value="SET_dom"/>
</dbReference>
<name>A0A8H4JX01_9HYPO</name>
<reference evidence="5" key="1">
    <citation type="submission" date="2020-01" db="EMBL/GenBank/DDBJ databases">
        <title>Identification and distribution of gene clusters putatively required for synthesis of sphingolipid metabolism inhibitors in phylogenetically diverse species of the filamentous fungus Fusarium.</title>
        <authorList>
            <person name="Kim H.-S."/>
            <person name="Busman M."/>
            <person name="Brown D.W."/>
            <person name="Divon H."/>
            <person name="Uhlig S."/>
            <person name="Proctor R.H."/>
        </authorList>
    </citation>
    <scope>NUCLEOTIDE SEQUENCE</scope>
    <source>
        <strain evidence="5">NRRL 53441</strain>
    </source>
</reference>
<dbReference type="Pfam" id="PF00856">
    <property type="entry name" value="SET"/>
    <property type="match status" value="1"/>
</dbReference>
<comment type="caution">
    <text evidence="5">The sequence shown here is derived from an EMBL/GenBank/DDBJ whole genome shotgun (WGS) entry which is preliminary data.</text>
</comment>
<evidence type="ECO:0000313" key="5">
    <source>
        <dbReference type="EMBL" id="KAF4439491.1"/>
    </source>
</evidence>
<dbReference type="Pfam" id="PF01753">
    <property type="entry name" value="zf-MYND"/>
    <property type="match status" value="1"/>
</dbReference>
<dbReference type="GO" id="GO:0008270">
    <property type="term" value="F:zinc ion binding"/>
    <property type="evidence" value="ECO:0007669"/>
    <property type="project" value="UniProtKB-KW"/>
</dbReference>
<gene>
    <name evidence="5" type="ORF">F53441_12598</name>
</gene>
<dbReference type="Gene3D" id="6.10.140.2220">
    <property type="match status" value="1"/>
</dbReference>
<dbReference type="OrthoDB" id="265717at2759"/>
<feature type="domain" description="SET" evidence="4">
    <location>
        <begin position="6"/>
        <end position="144"/>
    </location>
</feature>
<keyword evidence="3" id="KW-0862">Zinc</keyword>
<dbReference type="PROSITE" id="PS50280">
    <property type="entry name" value="SET"/>
    <property type="match status" value="1"/>
</dbReference>
<dbReference type="PANTHER" id="PTHR47332">
    <property type="entry name" value="SET DOMAIN-CONTAINING PROTEIN 5"/>
    <property type="match status" value="1"/>
</dbReference>
<dbReference type="PANTHER" id="PTHR47332:SF4">
    <property type="entry name" value="SET DOMAIN-CONTAINING PROTEIN 5"/>
    <property type="match status" value="1"/>
</dbReference>
<dbReference type="CDD" id="cd20071">
    <property type="entry name" value="SET_SMYD"/>
    <property type="match status" value="1"/>
</dbReference>
<evidence type="ECO:0000259" key="4">
    <source>
        <dbReference type="PROSITE" id="PS50280"/>
    </source>
</evidence>
<dbReference type="Proteomes" id="UP000605986">
    <property type="component" value="Unassembled WGS sequence"/>
</dbReference>
<keyword evidence="2" id="KW-0863">Zinc-finger</keyword>
<evidence type="ECO:0000256" key="1">
    <source>
        <dbReference type="ARBA" id="ARBA00022723"/>
    </source>
</evidence>
<dbReference type="InterPro" id="IPR002893">
    <property type="entry name" value="Znf_MYND"/>
</dbReference>
<dbReference type="SUPFAM" id="SSF144232">
    <property type="entry name" value="HIT/MYND zinc finger-like"/>
    <property type="match status" value="1"/>
</dbReference>
<dbReference type="InterPro" id="IPR053185">
    <property type="entry name" value="SET_domain_protein"/>
</dbReference>